<dbReference type="SUPFAM" id="SSF55120">
    <property type="entry name" value="Pseudouridine synthase"/>
    <property type="match status" value="1"/>
</dbReference>
<name>A0A381S9U9_9ZZZZ</name>
<evidence type="ECO:0000256" key="2">
    <source>
        <dbReference type="ARBA" id="ARBA00023235"/>
    </source>
</evidence>
<dbReference type="PANTHER" id="PTHR21600">
    <property type="entry name" value="MITOCHONDRIAL RNA PSEUDOURIDINE SYNTHASE"/>
    <property type="match status" value="1"/>
</dbReference>
<dbReference type="CDD" id="cd02869">
    <property type="entry name" value="PseudoU_synth_RluA_like"/>
    <property type="match status" value="1"/>
</dbReference>
<dbReference type="EMBL" id="UINC01002846">
    <property type="protein sequence ID" value="SVA00875.1"/>
    <property type="molecule type" value="Genomic_DNA"/>
</dbReference>
<evidence type="ECO:0000259" key="3">
    <source>
        <dbReference type="Pfam" id="PF00849"/>
    </source>
</evidence>
<dbReference type="GO" id="GO:0009982">
    <property type="term" value="F:pseudouridine synthase activity"/>
    <property type="evidence" value="ECO:0007669"/>
    <property type="project" value="InterPro"/>
</dbReference>
<dbReference type="InterPro" id="IPR006145">
    <property type="entry name" value="PsdUridine_synth_RsuA/RluA"/>
</dbReference>
<organism evidence="4">
    <name type="scientific">marine metagenome</name>
    <dbReference type="NCBI Taxonomy" id="408172"/>
    <lineage>
        <taxon>unclassified sequences</taxon>
        <taxon>metagenomes</taxon>
        <taxon>ecological metagenomes</taxon>
    </lineage>
</organism>
<feature type="non-terminal residue" evidence="4">
    <location>
        <position position="1"/>
    </location>
</feature>
<proteinExistence type="inferred from homology"/>
<accession>A0A381S9U9</accession>
<evidence type="ECO:0000313" key="4">
    <source>
        <dbReference type="EMBL" id="SVA00875.1"/>
    </source>
</evidence>
<dbReference type="GO" id="GO:0000455">
    <property type="term" value="P:enzyme-directed rRNA pseudouridine synthesis"/>
    <property type="evidence" value="ECO:0007669"/>
    <property type="project" value="TreeGrafter"/>
</dbReference>
<sequence>VTLDSLYQPPASQQIYQSSLPPQYCGLPIEEYFAKRFPYQSRKAWIAQIENGDISVNGTTAQTGYVLQEGDRIITYAGMRQEPPANRSLKVVYQDPYIRVFNKPAPIPVHPSGRYFQNSMTEILKRLYPKEIPRPVQRLDAITTGVIVFARTRDVAGVLMDEFMSHRIKKEYLALVEGEPETENFCIDAPIGILNGSHRGVGDQIKNAKWAKTEVQWLASKDGFSLLKIIPFSGRTNQIRVHLSSCGLPIYNDQVYGQGSSENYQYGLHAWSLEFKLFDRTMGFRVEPPLHFEPFLKAAKIKSK</sequence>
<dbReference type="PROSITE" id="PS50889">
    <property type="entry name" value="S4"/>
    <property type="match status" value="1"/>
</dbReference>
<dbReference type="Gene3D" id="3.10.290.10">
    <property type="entry name" value="RNA-binding S4 domain"/>
    <property type="match status" value="1"/>
</dbReference>
<dbReference type="GO" id="GO:0003723">
    <property type="term" value="F:RNA binding"/>
    <property type="evidence" value="ECO:0007669"/>
    <property type="project" value="InterPro"/>
</dbReference>
<comment type="similarity">
    <text evidence="1">Belongs to the pseudouridine synthase RluA family.</text>
</comment>
<reference evidence="4" key="1">
    <citation type="submission" date="2018-05" db="EMBL/GenBank/DDBJ databases">
        <authorList>
            <person name="Lanie J.A."/>
            <person name="Ng W.-L."/>
            <person name="Kazmierczak K.M."/>
            <person name="Andrzejewski T.M."/>
            <person name="Davidsen T.M."/>
            <person name="Wayne K.J."/>
            <person name="Tettelin H."/>
            <person name="Glass J.I."/>
            <person name="Rusch D."/>
            <person name="Podicherti R."/>
            <person name="Tsui H.-C.T."/>
            <person name="Winkler M.E."/>
        </authorList>
    </citation>
    <scope>NUCLEOTIDE SEQUENCE</scope>
</reference>
<feature type="domain" description="Pseudouridine synthase RsuA/RluA-like" evidence="3">
    <location>
        <begin position="100"/>
        <end position="245"/>
    </location>
</feature>
<dbReference type="Pfam" id="PF00849">
    <property type="entry name" value="PseudoU_synth_2"/>
    <property type="match status" value="1"/>
</dbReference>
<dbReference type="PROSITE" id="PS01129">
    <property type="entry name" value="PSI_RLU"/>
    <property type="match status" value="1"/>
</dbReference>
<dbReference type="InterPro" id="IPR050188">
    <property type="entry name" value="RluA_PseudoU_synthase"/>
</dbReference>
<dbReference type="InterPro" id="IPR020103">
    <property type="entry name" value="PsdUridine_synth_cat_dom_sf"/>
</dbReference>
<gene>
    <name evidence="4" type="ORF">METZ01_LOCUS53729</name>
</gene>
<evidence type="ECO:0000256" key="1">
    <source>
        <dbReference type="ARBA" id="ARBA00010876"/>
    </source>
</evidence>
<dbReference type="AlphaFoldDB" id="A0A381S9U9"/>
<dbReference type="PANTHER" id="PTHR21600:SF87">
    <property type="entry name" value="RNA PSEUDOURIDYLATE SYNTHASE DOMAIN-CONTAINING PROTEIN 1"/>
    <property type="match status" value="1"/>
</dbReference>
<dbReference type="Gene3D" id="3.30.2350.10">
    <property type="entry name" value="Pseudouridine synthase"/>
    <property type="match status" value="1"/>
</dbReference>
<protein>
    <recommendedName>
        <fullName evidence="3">Pseudouridine synthase RsuA/RluA-like domain-containing protein</fullName>
    </recommendedName>
</protein>
<keyword evidence="2" id="KW-0413">Isomerase</keyword>
<dbReference type="InterPro" id="IPR006224">
    <property type="entry name" value="PsdUridine_synth_RluA-like_CS"/>
</dbReference>
<dbReference type="InterPro" id="IPR036986">
    <property type="entry name" value="S4_RNA-bd_sf"/>
</dbReference>